<sequence>MAFTAVGSFALALLIVSFLFTGHVGALTCYDCQKLDSDADFYTCLQNPTSVTTVTCTGDEDTCQATLVNNGWLHVVKRACATASVCAEAKNDTITGLRAANYNYNYNPSANHYTQDNDDTTDYYDYKHIS</sequence>
<organism evidence="2 3">
    <name type="scientific">Branchiostoma lanceolatum</name>
    <name type="common">Common lancelet</name>
    <name type="synonym">Amphioxus lanceolatum</name>
    <dbReference type="NCBI Taxonomy" id="7740"/>
    <lineage>
        <taxon>Eukaryota</taxon>
        <taxon>Metazoa</taxon>
        <taxon>Chordata</taxon>
        <taxon>Cephalochordata</taxon>
        <taxon>Leptocardii</taxon>
        <taxon>Amphioxiformes</taxon>
        <taxon>Branchiostomatidae</taxon>
        <taxon>Branchiostoma</taxon>
    </lineage>
</organism>
<reference evidence="2" key="1">
    <citation type="submission" date="2022-01" db="EMBL/GenBank/DDBJ databases">
        <authorList>
            <person name="Braso-Vives M."/>
        </authorList>
    </citation>
    <scope>NUCLEOTIDE SEQUENCE</scope>
</reference>
<proteinExistence type="predicted"/>
<dbReference type="Proteomes" id="UP000838412">
    <property type="component" value="Chromosome 17"/>
</dbReference>
<gene>
    <name evidence="2" type="primary">Hypp8630</name>
    <name evidence="2" type="ORF">BLAG_LOCUS10606</name>
</gene>
<dbReference type="Gene3D" id="2.10.60.10">
    <property type="entry name" value="CD59"/>
    <property type="match status" value="1"/>
</dbReference>
<evidence type="ECO:0000313" key="3">
    <source>
        <dbReference type="Proteomes" id="UP000838412"/>
    </source>
</evidence>
<dbReference type="AlphaFoldDB" id="A0A8K0EHY6"/>
<feature type="signal peptide" evidence="1">
    <location>
        <begin position="1"/>
        <end position="26"/>
    </location>
</feature>
<protein>
    <submittedName>
        <fullName evidence="2">Hypp8630 protein</fullName>
    </submittedName>
</protein>
<feature type="chain" id="PRO_5035422779" evidence="1">
    <location>
        <begin position="27"/>
        <end position="130"/>
    </location>
</feature>
<dbReference type="OrthoDB" id="10615109at2759"/>
<dbReference type="InterPro" id="IPR045860">
    <property type="entry name" value="Snake_toxin-like_sf"/>
</dbReference>
<dbReference type="EMBL" id="OV696702">
    <property type="protein sequence ID" value="CAH1249547.1"/>
    <property type="molecule type" value="Genomic_DNA"/>
</dbReference>
<keyword evidence="3" id="KW-1185">Reference proteome</keyword>
<evidence type="ECO:0000256" key="1">
    <source>
        <dbReference type="SAM" id="SignalP"/>
    </source>
</evidence>
<dbReference type="SUPFAM" id="SSF57302">
    <property type="entry name" value="Snake toxin-like"/>
    <property type="match status" value="1"/>
</dbReference>
<accession>A0A8K0EHY6</accession>
<evidence type="ECO:0000313" key="2">
    <source>
        <dbReference type="EMBL" id="CAH1249547.1"/>
    </source>
</evidence>
<name>A0A8K0EHY6_BRALA</name>
<keyword evidence="1" id="KW-0732">Signal</keyword>